<name>A0A0R0GQ74_SOYBN</name>
<dbReference type="Gramene" id="KRH20458">
    <property type="protein sequence ID" value="KRH20458"/>
    <property type="gene ID" value="GLYMA_13G180000"/>
</dbReference>
<feature type="transmembrane region" description="Helical" evidence="1">
    <location>
        <begin position="20"/>
        <end position="41"/>
    </location>
</feature>
<keyword evidence="1" id="KW-0812">Transmembrane</keyword>
<evidence type="ECO:0000256" key="1">
    <source>
        <dbReference type="SAM" id="Phobius"/>
    </source>
</evidence>
<dbReference type="EnsemblPlants" id="KRH20458">
    <property type="protein sequence ID" value="KRH20458"/>
    <property type="gene ID" value="GLYMA_13G180000"/>
</dbReference>
<keyword evidence="1" id="KW-1133">Transmembrane helix</keyword>
<keyword evidence="1" id="KW-0472">Membrane</keyword>
<reference evidence="2 3" key="1">
    <citation type="journal article" date="2010" name="Nature">
        <title>Genome sequence of the palaeopolyploid soybean.</title>
        <authorList>
            <person name="Schmutz J."/>
            <person name="Cannon S.B."/>
            <person name="Schlueter J."/>
            <person name="Ma J."/>
            <person name="Mitros T."/>
            <person name="Nelson W."/>
            <person name="Hyten D.L."/>
            <person name="Song Q."/>
            <person name="Thelen J.J."/>
            <person name="Cheng J."/>
            <person name="Xu D."/>
            <person name="Hellsten U."/>
            <person name="May G.D."/>
            <person name="Yu Y."/>
            <person name="Sakurai T."/>
            <person name="Umezawa T."/>
            <person name="Bhattacharyya M.K."/>
            <person name="Sandhu D."/>
            <person name="Valliyodan B."/>
            <person name="Lindquist E."/>
            <person name="Peto M."/>
            <person name="Grant D."/>
            <person name="Shu S."/>
            <person name="Goodstein D."/>
            <person name="Barry K."/>
            <person name="Futrell-Griggs M."/>
            <person name="Abernathy B."/>
            <person name="Du J."/>
            <person name="Tian Z."/>
            <person name="Zhu L."/>
            <person name="Gill N."/>
            <person name="Joshi T."/>
            <person name="Libault M."/>
            <person name="Sethuraman A."/>
            <person name="Zhang X.-C."/>
            <person name="Shinozaki K."/>
            <person name="Nguyen H.T."/>
            <person name="Wing R.A."/>
            <person name="Cregan P."/>
            <person name="Specht J."/>
            <person name="Grimwood J."/>
            <person name="Rokhsar D."/>
            <person name="Stacey G."/>
            <person name="Shoemaker R.C."/>
            <person name="Jackson S.A."/>
        </authorList>
    </citation>
    <scope>NUCLEOTIDE SEQUENCE</scope>
    <source>
        <strain evidence="3">cv. Williams 82</strain>
        <tissue evidence="2">Callus</tissue>
    </source>
</reference>
<evidence type="ECO:0000313" key="3">
    <source>
        <dbReference type="EnsemblPlants" id="KRH20458"/>
    </source>
</evidence>
<gene>
    <name evidence="2" type="ORF">GLYMA_13G180000</name>
</gene>
<proteinExistence type="predicted"/>
<protein>
    <submittedName>
        <fullName evidence="2 3">Uncharacterized protein</fullName>
    </submittedName>
</protein>
<sequence>MHGNNQSYVLLRANFSGFVSSFPILLLVPSSSNIITTILGFMKRYLLFNMDADDANVLGLGIDVSPNSDCLLSHDTDLPCHTQR</sequence>
<dbReference type="Proteomes" id="UP000008827">
    <property type="component" value="Chromosome 13"/>
</dbReference>
<keyword evidence="4" id="KW-1185">Reference proteome</keyword>
<reference evidence="3" key="2">
    <citation type="submission" date="2018-02" db="UniProtKB">
        <authorList>
            <consortium name="EnsemblPlants"/>
        </authorList>
    </citation>
    <scope>IDENTIFICATION</scope>
    <source>
        <strain evidence="3">Williams 82</strain>
    </source>
</reference>
<evidence type="ECO:0000313" key="2">
    <source>
        <dbReference type="EMBL" id="KRH20458.1"/>
    </source>
</evidence>
<dbReference type="AlphaFoldDB" id="A0A0R0GQ74"/>
<reference evidence="2" key="3">
    <citation type="submission" date="2018-07" db="EMBL/GenBank/DDBJ databases">
        <title>WGS assembly of Glycine max.</title>
        <authorList>
            <person name="Schmutz J."/>
            <person name="Cannon S."/>
            <person name="Schlueter J."/>
            <person name="Ma J."/>
            <person name="Mitros T."/>
            <person name="Nelson W."/>
            <person name="Hyten D."/>
            <person name="Song Q."/>
            <person name="Thelen J."/>
            <person name="Cheng J."/>
            <person name="Xu D."/>
            <person name="Hellsten U."/>
            <person name="May G."/>
            <person name="Yu Y."/>
            <person name="Sakurai T."/>
            <person name="Umezawa T."/>
            <person name="Bhattacharyya M."/>
            <person name="Sandhu D."/>
            <person name="Valliyodan B."/>
            <person name="Lindquist E."/>
            <person name="Peto M."/>
            <person name="Grant D."/>
            <person name="Shu S."/>
            <person name="Goodstein D."/>
            <person name="Barry K."/>
            <person name="Futrell-Griggs M."/>
            <person name="Abernathy B."/>
            <person name="Du J."/>
            <person name="Tian Z."/>
            <person name="Zhu L."/>
            <person name="Gill N."/>
            <person name="Joshi T."/>
            <person name="Libault M."/>
            <person name="Sethuraman A."/>
            <person name="Zhang X."/>
            <person name="Shinozaki K."/>
            <person name="Nguyen H."/>
            <person name="Wing R."/>
            <person name="Cregan P."/>
            <person name="Specht J."/>
            <person name="Grimwood J."/>
            <person name="Rokhsar D."/>
            <person name="Stacey G."/>
            <person name="Shoemaker R."/>
            <person name="Jackson S."/>
        </authorList>
    </citation>
    <scope>NUCLEOTIDE SEQUENCE</scope>
    <source>
        <tissue evidence="2">Callus</tissue>
    </source>
</reference>
<dbReference type="EMBL" id="CM000846">
    <property type="protein sequence ID" value="KRH20458.1"/>
    <property type="molecule type" value="Genomic_DNA"/>
</dbReference>
<dbReference type="InParanoid" id="A0A0R0GQ74"/>
<evidence type="ECO:0000313" key="4">
    <source>
        <dbReference type="Proteomes" id="UP000008827"/>
    </source>
</evidence>
<organism evidence="2">
    <name type="scientific">Glycine max</name>
    <name type="common">Soybean</name>
    <name type="synonym">Glycine hispida</name>
    <dbReference type="NCBI Taxonomy" id="3847"/>
    <lineage>
        <taxon>Eukaryota</taxon>
        <taxon>Viridiplantae</taxon>
        <taxon>Streptophyta</taxon>
        <taxon>Embryophyta</taxon>
        <taxon>Tracheophyta</taxon>
        <taxon>Spermatophyta</taxon>
        <taxon>Magnoliopsida</taxon>
        <taxon>eudicotyledons</taxon>
        <taxon>Gunneridae</taxon>
        <taxon>Pentapetalae</taxon>
        <taxon>rosids</taxon>
        <taxon>fabids</taxon>
        <taxon>Fabales</taxon>
        <taxon>Fabaceae</taxon>
        <taxon>Papilionoideae</taxon>
        <taxon>50 kb inversion clade</taxon>
        <taxon>NPAAA clade</taxon>
        <taxon>indigoferoid/millettioid clade</taxon>
        <taxon>Phaseoleae</taxon>
        <taxon>Glycine</taxon>
        <taxon>Glycine subgen. Soja</taxon>
    </lineage>
</organism>
<accession>A0A0R0GQ74</accession>